<keyword evidence="2" id="KW-1185">Reference proteome</keyword>
<sequence length="81" mass="9568">MAFYGKSFVPEREENYEAFVKSMGLPEEREKQTLQFKPVQKFEKKGDDYVFTIQTPEGEKTFNFKSGVEFTSAFRDRPVRI</sequence>
<accession>A0AAV1L795</accession>
<organism evidence="1 2">
    <name type="scientific">Parnassius mnemosyne</name>
    <name type="common">clouded apollo</name>
    <dbReference type="NCBI Taxonomy" id="213953"/>
    <lineage>
        <taxon>Eukaryota</taxon>
        <taxon>Metazoa</taxon>
        <taxon>Ecdysozoa</taxon>
        <taxon>Arthropoda</taxon>
        <taxon>Hexapoda</taxon>
        <taxon>Insecta</taxon>
        <taxon>Pterygota</taxon>
        <taxon>Neoptera</taxon>
        <taxon>Endopterygota</taxon>
        <taxon>Lepidoptera</taxon>
        <taxon>Glossata</taxon>
        <taxon>Ditrysia</taxon>
        <taxon>Papilionoidea</taxon>
        <taxon>Papilionidae</taxon>
        <taxon>Parnassiinae</taxon>
        <taxon>Parnassini</taxon>
        <taxon>Parnassius</taxon>
        <taxon>Driopa</taxon>
    </lineage>
</organism>
<dbReference type="SUPFAM" id="SSF50814">
    <property type="entry name" value="Lipocalins"/>
    <property type="match status" value="1"/>
</dbReference>
<comment type="caution">
    <text evidence="1">The sequence shown here is derived from an EMBL/GenBank/DDBJ whole genome shotgun (WGS) entry which is preliminary data.</text>
</comment>
<dbReference type="Gene3D" id="2.40.128.20">
    <property type="match status" value="1"/>
</dbReference>
<proteinExistence type="predicted"/>
<evidence type="ECO:0000313" key="1">
    <source>
        <dbReference type="EMBL" id="CAK1590247.1"/>
    </source>
</evidence>
<gene>
    <name evidence="1" type="ORF">PARMNEM_LOCUS10635</name>
</gene>
<protein>
    <submittedName>
        <fullName evidence="1">Uncharacterized protein</fullName>
    </submittedName>
</protein>
<dbReference type="Pfam" id="PF14651">
    <property type="entry name" value="Lipocalin_7"/>
    <property type="match status" value="1"/>
</dbReference>
<name>A0AAV1L795_9NEOP</name>
<dbReference type="EMBL" id="CAVLGL010000085">
    <property type="protein sequence ID" value="CAK1590247.1"/>
    <property type="molecule type" value="Genomic_DNA"/>
</dbReference>
<dbReference type="AlphaFoldDB" id="A0AAV1L795"/>
<dbReference type="Proteomes" id="UP001314205">
    <property type="component" value="Unassembled WGS sequence"/>
</dbReference>
<dbReference type="InterPro" id="IPR012674">
    <property type="entry name" value="Calycin"/>
</dbReference>
<reference evidence="1 2" key="1">
    <citation type="submission" date="2023-11" db="EMBL/GenBank/DDBJ databases">
        <authorList>
            <person name="Hedman E."/>
            <person name="Englund M."/>
            <person name="Stromberg M."/>
            <person name="Nyberg Akerstrom W."/>
            <person name="Nylinder S."/>
            <person name="Jareborg N."/>
            <person name="Kallberg Y."/>
            <person name="Kronander E."/>
        </authorList>
    </citation>
    <scope>NUCLEOTIDE SEQUENCE [LARGE SCALE GENOMIC DNA]</scope>
</reference>
<evidence type="ECO:0000313" key="2">
    <source>
        <dbReference type="Proteomes" id="UP001314205"/>
    </source>
</evidence>